<keyword evidence="2" id="KW-1185">Reference proteome</keyword>
<dbReference type="RefSeq" id="WP_006845075.1">
    <property type="nucleotide sequence ID" value="NZ_CP026847.1"/>
</dbReference>
<proteinExistence type="predicted"/>
<gene>
    <name evidence="1" type="ORF">FY536_05455</name>
</gene>
<dbReference type="AlphaFoldDB" id="A0A7H1MMP9"/>
<accession>A0A7H1MMP9</accession>
<sequence>MDYNKLLEQLRMDEIKEFKLEPSQFPDFYEVWRSYPYQNAIRGIAGRNGLITYRRANFSENNDN</sequence>
<name>A0A7H1MMP9_9LACO</name>
<dbReference type="Proteomes" id="UP000516446">
    <property type="component" value="Chromosome"/>
</dbReference>
<evidence type="ECO:0000313" key="2">
    <source>
        <dbReference type="Proteomes" id="UP000516446"/>
    </source>
</evidence>
<evidence type="ECO:0000313" key="1">
    <source>
        <dbReference type="EMBL" id="QNT64735.1"/>
    </source>
</evidence>
<protein>
    <submittedName>
        <fullName evidence="1">Uncharacterized protein</fullName>
    </submittedName>
</protein>
<organism evidence="1 2">
    <name type="scientific">Weissella koreensis</name>
    <dbReference type="NCBI Taxonomy" id="165096"/>
    <lineage>
        <taxon>Bacteria</taxon>
        <taxon>Bacillati</taxon>
        <taxon>Bacillota</taxon>
        <taxon>Bacilli</taxon>
        <taxon>Lactobacillales</taxon>
        <taxon>Lactobacillaceae</taxon>
        <taxon>Weissella</taxon>
    </lineage>
</organism>
<reference evidence="1 2" key="1">
    <citation type="submission" date="2019-08" db="EMBL/GenBank/DDBJ databases">
        <authorList>
            <person name="Chang H.C."/>
            <person name="Mun S.Y."/>
        </authorList>
    </citation>
    <scope>NUCLEOTIDE SEQUENCE [LARGE SCALE GENOMIC DNA]</scope>
    <source>
        <strain evidence="1 2">SK</strain>
    </source>
</reference>
<dbReference type="EMBL" id="CP043431">
    <property type="protein sequence ID" value="QNT64735.1"/>
    <property type="molecule type" value="Genomic_DNA"/>
</dbReference>